<dbReference type="InterPro" id="IPR012132">
    <property type="entry name" value="GMC_OxRdtase"/>
</dbReference>
<dbReference type="SUPFAM" id="SSF51905">
    <property type="entry name" value="FAD/NAD(P)-binding domain"/>
    <property type="match status" value="1"/>
</dbReference>
<evidence type="ECO:0000256" key="2">
    <source>
        <dbReference type="ARBA" id="ARBA00010790"/>
    </source>
</evidence>
<evidence type="ECO:0000313" key="7">
    <source>
        <dbReference type="EMBL" id="CAL8109013.1"/>
    </source>
</evidence>
<dbReference type="PIRSF" id="PIRSF000137">
    <property type="entry name" value="Alcohol_oxidase"/>
    <property type="match status" value="1"/>
</dbReference>
<sequence>MASTVPNVLTLGLAPQANIIPSLATAFTNTLPLLLLWYGLRDQNSDFRQSRNSQNYQKNVVEEYDFIIVGGGSAGSVLANRLSSKGGGGGGNFKILLLENGGNPNPIQSIPATYTPMLKVPQVLYDYYTVPQNNSCLALKEQRSYWPRGKGLGGTSNLNSMIYQRCNRHDYDKWAELSGSDDWKFDNILRNFKNVEDYHGVYYNEIWHSQDGQGLYVSTANNTHLLDEFLEAGKEIGYEHRDVNGDQEPSFGRLDFSIKNGRRFGTYPAFLKPVMTRPNLIIYRYSRVTKIHLTEKTKRAYGVTYIRHGVKRFVRAKREIIISAGAIDSAKLLQLSGIGPKEHLDSLGIKCLIDLPVGQNLQDHVTSIIGPFTIETPGKTMMLSRDASIRSVLDFISENKGIMTTPSGSNGIAYIHSSLSRQRGNVTSKSPDIQIVLAPSQIVPGKYSSRGEIRLASADPMAKPILDPKYFSHPDDIKILVDGLKFAVNLAETTKAFRKLGTRLINRPFPGCEKFKLRSDQYYECYARHMTLTEYHLCGTCSMGKGQEDPNAVVDSKLRVLHARGLRVVDASIFPEVPNGNTHAAVLMVADRASEYILDYWARVDNSIRRKRAHRS</sequence>
<evidence type="ECO:0000313" key="8">
    <source>
        <dbReference type="Proteomes" id="UP001642540"/>
    </source>
</evidence>
<comment type="caution">
    <text evidence="7">The sequence shown here is derived from an EMBL/GenBank/DDBJ whole genome shotgun (WGS) entry which is preliminary data.</text>
</comment>
<evidence type="ECO:0000259" key="6">
    <source>
        <dbReference type="Pfam" id="PF05199"/>
    </source>
</evidence>
<keyword evidence="8" id="KW-1185">Reference proteome</keyword>
<feature type="domain" description="Glucose-methanol-choline oxidoreductase C-terminal" evidence="6">
    <location>
        <begin position="449"/>
        <end position="590"/>
    </location>
</feature>
<keyword evidence="4" id="KW-0274">FAD</keyword>
<evidence type="ECO:0008006" key="9">
    <source>
        <dbReference type="Google" id="ProtNLM"/>
    </source>
</evidence>
<dbReference type="EMBL" id="CAXLJM020000040">
    <property type="protein sequence ID" value="CAL8109013.1"/>
    <property type="molecule type" value="Genomic_DNA"/>
</dbReference>
<comment type="similarity">
    <text evidence="2">Belongs to the GMC oxidoreductase family.</text>
</comment>
<dbReference type="Gene3D" id="3.50.50.60">
    <property type="entry name" value="FAD/NAD(P)-binding domain"/>
    <property type="match status" value="1"/>
</dbReference>
<feature type="domain" description="Glucose-methanol-choline oxidoreductase N-terminal" evidence="5">
    <location>
        <begin position="64"/>
        <end position="365"/>
    </location>
</feature>
<keyword evidence="3" id="KW-0285">Flavoprotein</keyword>
<dbReference type="InterPro" id="IPR036188">
    <property type="entry name" value="FAD/NAD-bd_sf"/>
</dbReference>
<dbReference type="Pfam" id="PF05199">
    <property type="entry name" value="GMC_oxred_C"/>
    <property type="match status" value="1"/>
</dbReference>
<gene>
    <name evidence="7" type="ORF">ODALV1_LOCUS13168</name>
</gene>
<dbReference type="InterPro" id="IPR000172">
    <property type="entry name" value="GMC_OxRdtase_N"/>
</dbReference>
<protein>
    <recommendedName>
        <fullName evidence="9">Glucose dehydrogenase [FAD, quinone]</fullName>
    </recommendedName>
</protein>
<dbReference type="PANTHER" id="PTHR11552:SF147">
    <property type="entry name" value="CHOLINE DEHYDROGENASE, MITOCHONDRIAL"/>
    <property type="match status" value="1"/>
</dbReference>
<comment type="cofactor">
    <cofactor evidence="1">
        <name>FAD</name>
        <dbReference type="ChEBI" id="CHEBI:57692"/>
    </cofactor>
</comment>
<dbReference type="Gene3D" id="3.30.560.10">
    <property type="entry name" value="Glucose Oxidase, domain 3"/>
    <property type="match status" value="1"/>
</dbReference>
<evidence type="ECO:0000259" key="5">
    <source>
        <dbReference type="Pfam" id="PF00732"/>
    </source>
</evidence>
<evidence type="ECO:0000256" key="1">
    <source>
        <dbReference type="ARBA" id="ARBA00001974"/>
    </source>
</evidence>
<accession>A0ABP1QN44</accession>
<proteinExistence type="inferred from homology"/>
<dbReference type="SUPFAM" id="SSF54373">
    <property type="entry name" value="FAD-linked reductases, C-terminal domain"/>
    <property type="match status" value="1"/>
</dbReference>
<dbReference type="InterPro" id="IPR007867">
    <property type="entry name" value="GMC_OxRtase_C"/>
</dbReference>
<dbReference type="Proteomes" id="UP001642540">
    <property type="component" value="Unassembled WGS sequence"/>
</dbReference>
<evidence type="ECO:0000256" key="3">
    <source>
        <dbReference type="ARBA" id="ARBA00022630"/>
    </source>
</evidence>
<name>A0ABP1QN44_9HEXA</name>
<organism evidence="7 8">
    <name type="scientific">Orchesella dallaii</name>
    <dbReference type="NCBI Taxonomy" id="48710"/>
    <lineage>
        <taxon>Eukaryota</taxon>
        <taxon>Metazoa</taxon>
        <taxon>Ecdysozoa</taxon>
        <taxon>Arthropoda</taxon>
        <taxon>Hexapoda</taxon>
        <taxon>Collembola</taxon>
        <taxon>Entomobryomorpha</taxon>
        <taxon>Entomobryoidea</taxon>
        <taxon>Orchesellidae</taxon>
        <taxon>Orchesellinae</taxon>
        <taxon>Orchesella</taxon>
    </lineage>
</organism>
<dbReference type="Pfam" id="PF00732">
    <property type="entry name" value="GMC_oxred_N"/>
    <property type="match status" value="1"/>
</dbReference>
<reference evidence="7 8" key="1">
    <citation type="submission" date="2024-08" db="EMBL/GenBank/DDBJ databases">
        <authorList>
            <person name="Cucini C."/>
            <person name="Frati F."/>
        </authorList>
    </citation>
    <scope>NUCLEOTIDE SEQUENCE [LARGE SCALE GENOMIC DNA]</scope>
</reference>
<dbReference type="PANTHER" id="PTHR11552">
    <property type="entry name" value="GLUCOSE-METHANOL-CHOLINE GMC OXIDOREDUCTASE"/>
    <property type="match status" value="1"/>
</dbReference>
<evidence type="ECO:0000256" key="4">
    <source>
        <dbReference type="ARBA" id="ARBA00022827"/>
    </source>
</evidence>